<dbReference type="InterPro" id="IPR008278">
    <property type="entry name" value="4-PPantetheinyl_Trfase_dom"/>
</dbReference>
<dbReference type="GO" id="GO:0005829">
    <property type="term" value="C:cytosol"/>
    <property type="evidence" value="ECO:0007669"/>
    <property type="project" value="TreeGrafter"/>
</dbReference>
<proteinExistence type="inferred from homology"/>
<dbReference type="GO" id="GO:0019878">
    <property type="term" value="P:lysine biosynthetic process via aminoadipic acid"/>
    <property type="evidence" value="ECO:0007669"/>
    <property type="project" value="TreeGrafter"/>
</dbReference>
<dbReference type="Gene3D" id="3.90.470.20">
    <property type="entry name" value="4'-phosphopantetheinyl transferase domain"/>
    <property type="match status" value="2"/>
</dbReference>
<keyword evidence="2 4" id="KW-0808">Transferase</keyword>
<accession>A0A7W9V153</accession>
<dbReference type="EMBL" id="JACHJL010000019">
    <property type="protein sequence ID" value="MBB5938898.1"/>
    <property type="molecule type" value="Genomic_DNA"/>
</dbReference>
<evidence type="ECO:0000313" key="4">
    <source>
        <dbReference type="EMBL" id="MBB5938898.1"/>
    </source>
</evidence>
<comment type="similarity">
    <text evidence="1">Belongs to the P-Pant transferase superfamily. Gsp/Sfp/HetI/AcpT family.</text>
</comment>
<dbReference type="EC" id="2.7.8.-" evidence="4"/>
<dbReference type="PANTHER" id="PTHR12215">
    <property type="entry name" value="PHOSPHOPANTETHEINE TRANSFERASE"/>
    <property type="match status" value="1"/>
</dbReference>
<dbReference type="GO" id="GO:0000287">
    <property type="term" value="F:magnesium ion binding"/>
    <property type="evidence" value="ECO:0007669"/>
    <property type="project" value="InterPro"/>
</dbReference>
<dbReference type="AlphaFoldDB" id="A0A7W9V153"/>
<evidence type="ECO:0000256" key="1">
    <source>
        <dbReference type="ARBA" id="ARBA00010990"/>
    </source>
</evidence>
<evidence type="ECO:0000313" key="5">
    <source>
        <dbReference type="Proteomes" id="UP000588098"/>
    </source>
</evidence>
<reference evidence="4 5" key="1">
    <citation type="submission" date="2020-08" db="EMBL/GenBank/DDBJ databases">
        <title>Genomic Encyclopedia of Type Strains, Phase III (KMG-III): the genomes of soil and plant-associated and newly described type strains.</title>
        <authorList>
            <person name="Whitman W."/>
        </authorList>
    </citation>
    <scope>NUCLEOTIDE SEQUENCE [LARGE SCALE GENOMIC DNA]</scope>
    <source>
        <strain evidence="4 5">CECT 8305</strain>
    </source>
</reference>
<dbReference type="GO" id="GO:0008897">
    <property type="term" value="F:holo-[acyl-carrier-protein] synthase activity"/>
    <property type="evidence" value="ECO:0007669"/>
    <property type="project" value="InterPro"/>
</dbReference>
<sequence>MTAAESSRSGPQLGVPIEVVGEGIGWDAVHAELLSSGAVLLYARLADWYPDVSSVAELRALLGDDWTCYLALAHPDLRVQYAASRLLLKYVAQAVVRDGQGSDELGYGPTGRPYLRGCDKIDISLSHAEGLMVVGLTTRGLIGVDVERADRQVYGKGFGRHICTPYELVTLSRLPEPERNGSLIRLWTLKEAYSKAIGQAMKFRFTEFGFAPDGGPVRVQRPDGSLGGSHEWAFTSVVLDSGYRVSAAVFDAAVALGPPLPVEIAVPARPADGQCFA</sequence>
<protein>
    <submittedName>
        <fullName evidence="4">4'-phosphopantetheinyl transferase</fullName>
        <ecNumber evidence="4">2.7.8.-</ecNumber>
    </submittedName>
</protein>
<comment type="caution">
    <text evidence="4">The sequence shown here is derived from an EMBL/GenBank/DDBJ whole genome shotgun (WGS) entry which is preliminary data.</text>
</comment>
<name>A0A7W9V153_9ACTN</name>
<gene>
    <name evidence="4" type="ORF">FHS42_005989</name>
</gene>
<feature type="domain" description="4'-phosphopantetheinyl transferase" evidence="3">
    <location>
        <begin position="142"/>
        <end position="244"/>
    </location>
</feature>
<dbReference type="Pfam" id="PF01648">
    <property type="entry name" value="ACPS"/>
    <property type="match status" value="1"/>
</dbReference>
<evidence type="ECO:0000259" key="3">
    <source>
        <dbReference type="Pfam" id="PF01648"/>
    </source>
</evidence>
<dbReference type="SUPFAM" id="SSF56214">
    <property type="entry name" value="4'-phosphopantetheinyl transferase"/>
    <property type="match status" value="2"/>
</dbReference>
<evidence type="ECO:0000256" key="2">
    <source>
        <dbReference type="ARBA" id="ARBA00022679"/>
    </source>
</evidence>
<dbReference type="RefSeq" id="WP_184577105.1">
    <property type="nucleotide sequence ID" value="NZ_JACHJL010000019.1"/>
</dbReference>
<keyword evidence="5" id="KW-1185">Reference proteome</keyword>
<organism evidence="4 5">
    <name type="scientific">Streptomyces zagrosensis</name>
    <dbReference type="NCBI Taxonomy" id="1042984"/>
    <lineage>
        <taxon>Bacteria</taxon>
        <taxon>Bacillati</taxon>
        <taxon>Actinomycetota</taxon>
        <taxon>Actinomycetes</taxon>
        <taxon>Kitasatosporales</taxon>
        <taxon>Streptomycetaceae</taxon>
        <taxon>Streptomyces</taxon>
    </lineage>
</organism>
<dbReference type="InterPro" id="IPR037143">
    <property type="entry name" value="4-PPantetheinyl_Trfase_dom_sf"/>
</dbReference>
<dbReference type="PANTHER" id="PTHR12215:SF10">
    <property type="entry name" value="L-AMINOADIPATE-SEMIALDEHYDE DEHYDROGENASE-PHOSPHOPANTETHEINYL TRANSFERASE"/>
    <property type="match status" value="1"/>
</dbReference>
<dbReference type="InterPro" id="IPR050559">
    <property type="entry name" value="P-Pant_transferase_sf"/>
</dbReference>
<dbReference type="Proteomes" id="UP000588098">
    <property type="component" value="Unassembled WGS sequence"/>
</dbReference>